<sequence>MRYLLLMICFSFASGSLGQEISGSELLDKAIQYHDPNDNWHSFKSDFTVIMESPKGDKRISQLNIDLPASTFKLTTDKDGKTIEQGMVRDSCILKIDGIAIISEKDRASHNISCERAKKMRDYYTYLYGLPMKLKDPGTLVDPIVETKTFKDKEYLTLKITYSEEVGRDTWYFYFDPSSYAMEAYQFFHDESKNDGEYIVLSGEEMINNVKMPKVRAWYYNKNDQYLGTDILSKTPQ</sequence>
<evidence type="ECO:0000313" key="2">
    <source>
        <dbReference type="Proteomes" id="UP000249696"/>
    </source>
</evidence>
<dbReference type="EMBL" id="QLLN01000002">
    <property type="protein sequence ID" value="RAJ14324.1"/>
    <property type="molecule type" value="Genomic_DNA"/>
</dbReference>
<gene>
    <name evidence="1" type="ORF">LV92_01445</name>
</gene>
<accession>A0A327RFK0</accession>
<proteinExistence type="predicted"/>
<dbReference type="AlphaFoldDB" id="A0A327RFK0"/>
<dbReference type="OrthoDB" id="1489248at2"/>
<reference evidence="1 2" key="1">
    <citation type="submission" date="2018-06" db="EMBL/GenBank/DDBJ databases">
        <title>Genomic Encyclopedia of Archaeal and Bacterial Type Strains, Phase II (KMG-II): from individual species to whole genera.</title>
        <authorList>
            <person name="Goeker M."/>
        </authorList>
    </citation>
    <scope>NUCLEOTIDE SEQUENCE [LARGE SCALE GENOMIC DNA]</scope>
    <source>
        <strain evidence="1 2">DSM 23522</strain>
    </source>
</reference>
<organism evidence="1 2">
    <name type="scientific">Arenibacter echinorum</name>
    <dbReference type="NCBI Taxonomy" id="440515"/>
    <lineage>
        <taxon>Bacteria</taxon>
        <taxon>Pseudomonadati</taxon>
        <taxon>Bacteroidota</taxon>
        <taxon>Flavobacteriia</taxon>
        <taxon>Flavobacteriales</taxon>
        <taxon>Flavobacteriaceae</taxon>
        <taxon>Arenibacter</taxon>
    </lineage>
</organism>
<name>A0A327RFK0_9FLAO</name>
<dbReference type="RefSeq" id="WP_111622931.1">
    <property type="nucleotide sequence ID" value="NZ_QLLN01000002.1"/>
</dbReference>
<keyword evidence="2" id="KW-1185">Reference proteome</keyword>
<dbReference type="Pfam" id="PF20113">
    <property type="entry name" value="DUF6503"/>
    <property type="match status" value="1"/>
</dbReference>
<comment type="caution">
    <text evidence="1">The sequence shown here is derived from an EMBL/GenBank/DDBJ whole genome shotgun (WGS) entry which is preliminary data.</text>
</comment>
<dbReference type="InterPro" id="IPR045444">
    <property type="entry name" value="DUF6503"/>
</dbReference>
<dbReference type="Proteomes" id="UP000249696">
    <property type="component" value="Unassembled WGS sequence"/>
</dbReference>
<evidence type="ECO:0000313" key="1">
    <source>
        <dbReference type="EMBL" id="RAJ14324.1"/>
    </source>
</evidence>
<protein>
    <submittedName>
        <fullName evidence="1">Uncharacterized protein</fullName>
    </submittedName>
</protein>